<name>A0A8J7W6U5_9EURY</name>
<dbReference type="GO" id="GO:0042500">
    <property type="term" value="F:aspartic endopeptidase activity, intramembrane cleaving"/>
    <property type="evidence" value="ECO:0007669"/>
    <property type="project" value="InterPro"/>
</dbReference>
<feature type="transmembrane region" description="Helical" evidence="5">
    <location>
        <begin position="219"/>
        <end position="240"/>
    </location>
</feature>
<evidence type="ECO:0000256" key="2">
    <source>
        <dbReference type="ARBA" id="ARBA00022692"/>
    </source>
</evidence>
<dbReference type="InterPro" id="IPR006639">
    <property type="entry name" value="Preselin/SPP"/>
</dbReference>
<gene>
    <name evidence="6" type="ORF">RJ53_03500</name>
</gene>
<evidence type="ECO:0000256" key="5">
    <source>
        <dbReference type="SAM" id="Phobius"/>
    </source>
</evidence>
<feature type="transmembrane region" description="Helical" evidence="5">
    <location>
        <begin position="7"/>
        <end position="28"/>
    </location>
</feature>
<feature type="transmembrane region" description="Helical" evidence="5">
    <location>
        <begin position="148"/>
        <end position="167"/>
    </location>
</feature>
<sequence length="300" mass="31993">MDQQNLPAIIGMPIILLAVIIGGVLLAGPVEGAGLTAFEDPDSMANPFIFLAILLTFTAILLLLIRAAKQNLISLIIGGSIFLTYIYVYSAILHHVFGDDIITIPGAILFAGVSIGLLYRYPRWYVIDALGIILASGVAAIFGASLAIMPVIILLAALAIYDAISVYRTKHMITLAEGVMEQKMPILFIIPKDRHFTGTYEKISPPPAEEGKKKERSTFLMGMGDAIMPAILVVSAFTFLESPVPAIGAAAGTFVGLFVLLTMVFSGKPQAGLPPLNGGVILGFLAGCMLVSEWSWVFVL</sequence>
<dbReference type="OrthoDB" id="241093at2157"/>
<dbReference type="Proteomes" id="UP000730161">
    <property type="component" value="Unassembled WGS sequence"/>
</dbReference>
<keyword evidence="4 5" id="KW-0472">Membrane</keyword>
<feature type="transmembrane region" description="Helical" evidence="5">
    <location>
        <begin position="124"/>
        <end position="142"/>
    </location>
</feature>
<feature type="transmembrane region" description="Helical" evidence="5">
    <location>
        <begin position="246"/>
        <end position="267"/>
    </location>
</feature>
<dbReference type="RefSeq" id="WP_211530248.1">
    <property type="nucleotide sequence ID" value="NZ_JWHL01000003.1"/>
</dbReference>
<comment type="caution">
    <text evidence="6">The sequence shown here is derived from an EMBL/GenBank/DDBJ whole genome shotgun (WGS) entry which is preliminary data.</text>
</comment>
<dbReference type="NCBIfam" id="NF041679">
    <property type="entry name" value="IMP_arch_presen"/>
    <property type="match status" value="1"/>
</dbReference>
<organism evidence="6 7">
    <name type="scientific">Methanocalculus chunghsingensis</name>
    <dbReference type="NCBI Taxonomy" id="156457"/>
    <lineage>
        <taxon>Archaea</taxon>
        <taxon>Methanobacteriati</taxon>
        <taxon>Methanobacteriota</taxon>
        <taxon>Stenosarchaea group</taxon>
        <taxon>Methanomicrobia</taxon>
        <taxon>Methanomicrobiales</taxon>
        <taxon>Methanocalculaceae</taxon>
        <taxon>Methanocalculus</taxon>
    </lineage>
</organism>
<keyword evidence="7" id="KW-1185">Reference proteome</keyword>
<dbReference type="SMART" id="SM00730">
    <property type="entry name" value="PSN"/>
    <property type="match status" value="1"/>
</dbReference>
<evidence type="ECO:0000256" key="3">
    <source>
        <dbReference type="ARBA" id="ARBA00022989"/>
    </source>
</evidence>
<protein>
    <submittedName>
        <fullName evidence="6">Uncharacterized protein</fullName>
    </submittedName>
</protein>
<dbReference type="GO" id="GO:0016020">
    <property type="term" value="C:membrane"/>
    <property type="evidence" value="ECO:0007669"/>
    <property type="project" value="InterPro"/>
</dbReference>
<evidence type="ECO:0000256" key="1">
    <source>
        <dbReference type="ARBA" id="ARBA00004127"/>
    </source>
</evidence>
<dbReference type="GO" id="GO:0012505">
    <property type="term" value="C:endomembrane system"/>
    <property type="evidence" value="ECO:0007669"/>
    <property type="project" value="UniProtKB-SubCell"/>
</dbReference>
<feature type="transmembrane region" description="Helical" evidence="5">
    <location>
        <begin position="101"/>
        <end position="119"/>
    </location>
</feature>
<evidence type="ECO:0000313" key="7">
    <source>
        <dbReference type="Proteomes" id="UP000730161"/>
    </source>
</evidence>
<evidence type="ECO:0000313" key="6">
    <source>
        <dbReference type="EMBL" id="MBR1368618.1"/>
    </source>
</evidence>
<feature type="transmembrane region" description="Helical" evidence="5">
    <location>
        <begin position="48"/>
        <end position="65"/>
    </location>
</feature>
<feature type="transmembrane region" description="Helical" evidence="5">
    <location>
        <begin position="279"/>
        <end position="299"/>
    </location>
</feature>
<keyword evidence="3 5" id="KW-1133">Transmembrane helix</keyword>
<accession>A0A8J7W6U5</accession>
<keyword evidence="2 5" id="KW-0812">Transmembrane</keyword>
<evidence type="ECO:0000256" key="4">
    <source>
        <dbReference type="ARBA" id="ARBA00023136"/>
    </source>
</evidence>
<comment type="subcellular location">
    <subcellularLocation>
        <location evidence="1">Endomembrane system</location>
        <topology evidence="1">Multi-pass membrane protein</topology>
    </subcellularLocation>
</comment>
<dbReference type="InterPro" id="IPR010545">
    <property type="entry name" value="SPP"/>
</dbReference>
<proteinExistence type="predicted"/>
<dbReference type="Pfam" id="PF06550">
    <property type="entry name" value="SPP"/>
    <property type="match status" value="1"/>
</dbReference>
<reference evidence="6" key="1">
    <citation type="submission" date="2014-12" db="EMBL/GenBank/DDBJ databases">
        <authorList>
            <person name="Huang H.-H."/>
            <person name="Chen S.-C."/>
            <person name="Lai M.-C."/>
        </authorList>
    </citation>
    <scope>NUCLEOTIDE SEQUENCE</scope>
    <source>
        <strain evidence="6">K1F9705b</strain>
    </source>
</reference>
<feature type="transmembrane region" description="Helical" evidence="5">
    <location>
        <begin position="72"/>
        <end position="89"/>
    </location>
</feature>
<dbReference type="EMBL" id="JWHL01000003">
    <property type="protein sequence ID" value="MBR1368618.1"/>
    <property type="molecule type" value="Genomic_DNA"/>
</dbReference>
<dbReference type="AlphaFoldDB" id="A0A8J7W6U5"/>